<name>A0ABY9BCK9_VITVI</name>
<gene>
    <name evidence="1" type="ORF">VitviT2T_000453</name>
</gene>
<sequence>MCLDENKYIYIYIYASYLYQQKTPLSIFLNYRFKSLHNSITESCTKTITRNSRLHLRPQRLLIPPVNPRWPRVFRLAPPVVFNLELRSLGPPAFVIASRTSQTVCSSQDPVVSDESSSTYYKCSSLVLQVVSRAGVHALLLGRLLRSLIKEQ</sequence>
<evidence type="ECO:0000313" key="2">
    <source>
        <dbReference type="Proteomes" id="UP001227230"/>
    </source>
</evidence>
<accession>A0ABY9BCK9</accession>
<organism evidence="1 2">
    <name type="scientific">Vitis vinifera</name>
    <name type="common">Grape</name>
    <dbReference type="NCBI Taxonomy" id="29760"/>
    <lineage>
        <taxon>Eukaryota</taxon>
        <taxon>Viridiplantae</taxon>
        <taxon>Streptophyta</taxon>
        <taxon>Embryophyta</taxon>
        <taxon>Tracheophyta</taxon>
        <taxon>Spermatophyta</taxon>
        <taxon>Magnoliopsida</taxon>
        <taxon>eudicotyledons</taxon>
        <taxon>Gunneridae</taxon>
        <taxon>Pentapetalae</taxon>
        <taxon>rosids</taxon>
        <taxon>Vitales</taxon>
        <taxon>Vitaceae</taxon>
        <taxon>Viteae</taxon>
        <taxon>Vitis</taxon>
    </lineage>
</organism>
<dbReference type="EMBL" id="CP126648">
    <property type="protein sequence ID" value="WJZ80543.1"/>
    <property type="molecule type" value="Genomic_DNA"/>
</dbReference>
<dbReference type="Proteomes" id="UP001227230">
    <property type="component" value="Chromosome 1"/>
</dbReference>
<reference evidence="1 2" key="1">
    <citation type="journal article" date="2023" name="Hortic Res">
        <title>The complete reference genome for grapevine (Vitis vinifera L.) genetics and breeding.</title>
        <authorList>
            <person name="Shi X."/>
            <person name="Cao S."/>
            <person name="Wang X."/>
            <person name="Huang S."/>
            <person name="Wang Y."/>
            <person name="Liu Z."/>
            <person name="Liu W."/>
            <person name="Leng X."/>
            <person name="Peng Y."/>
            <person name="Wang N."/>
            <person name="Wang Y."/>
            <person name="Ma Z."/>
            <person name="Xu X."/>
            <person name="Zhang F."/>
            <person name="Xue H."/>
            <person name="Zhong H."/>
            <person name="Wang Y."/>
            <person name="Zhang K."/>
            <person name="Velt A."/>
            <person name="Avia K."/>
            <person name="Holtgrawe D."/>
            <person name="Grimplet J."/>
            <person name="Matus J.T."/>
            <person name="Ware D."/>
            <person name="Wu X."/>
            <person name="Wang H."/>
            <person name="Liu C."/>
            <person name="Fang Y."/>
            <person name="Rustenholz C."/>
            <person name="Cheng Z."/>
            <person name="Xiao H."/>
            <person name="Zhou Y."/>
        </authorList>
    </citation>
    <scope>NUCLEOTIDE SEQUENCE [LARGE SCALE GENOMIC DNA]</scope>
    <source>
        <strain evidence="2">cv. Pinot noir / PN40024</strain>
        <tissue evidence="1">Leaf</tissue>
    </source>
</reference>
<evidence type="ECO:0000313" key="1">
    <source>
        <dbReference type="EMBL" id="WJZ80543.1"/>
    </source>
</evidence>
<proteinExistence type="predicted"/>
<keyword evidence="2" id="KW-1185">Reference proteome</keyword>
<protein>
    <submittedName>
        <fullName evidence="1">Uncharacterized protein</fullName>
    </submittedName>
</protein>